<keyword evidence="4" id="KW-1185">Reference proteome</keyword>
<evidence type="ECO:0000313" key="4">
    <source>
        <dbReference type="Proteomes" id="UP000070282"/>
    </source>
</evidence>
<evidence type="ECO:0000259" key="2">
    <source>
        <dbReference type="Pfam" id="PF02470"/>
    </source>
</evidence>
<dbReference type="Pfam" id="PF02470">
    <property type="entry name" value="MlaD"/>
    <property type="match status" value="1"/>
</dbReference>
<evidence type="ECO:0000256" key="1">
    <source>
        <dbReference type="SAM" id="Phobius"/>
    </source>
</evidence>
<comment type="caution">
    <text evidence="3">The sequence shown here is derived from an EMBL/GenBank/DDBJ whole genome shotgun (WGS) entry which is preliminary data.</text>
</comment>
<feature type="domain" description="Mce/MlaD" evidence="2">
    <location>
        <begin position="48"/>
        <end position="115"/>
    </location>
</feature>
<protein>
    <submittedName>
        <fullName evidence="3">ABC-type transport system involved in resistance to organic solvent, periplasmic component USSDB6C</fullName>
    </submittedName>
</protein>
<proteinExistence type="predicted"/>
<accession>A0A137SBP2</accession>
<evidence type="ECO:0000313" key="3">
    <source>
        <dbReference type="EMBL" id="KXO09859.1"/>
    </source>
</evidence>
<dbReference type="AlphaFoldDB" id="A0A137SBP2"/>
<keyword evidence="1" id="KW-1133">Transmembrane helix</keyword>
<dbReference type="InterPro" id="IPR003399">
    <property type="entry name" value="Mce/MlaD"/>
</dbReference>
<sequence length="312" mass="33991">MEPKAHHVIIGLFTLVAVTAALLFALWLGKSTADREWAYYQIGFDHPVGGLSKGNPVLYSGVPVGDVLELSLAPDNPAHVRVLVRVDRDIPVRENTRAELVLANITGSMSVQFTGGTTDSPVLQGNRDNPPLINAQPSAFSNLLNNGESMISSAEQLLTSMNRLLASENLENVSAILDNTRLATESLLANREELLALMAQFDTAAIRAEEAAIKVSDTSDRARQTLEREIAPVLESMTLALSTLQPTLSRLDRLTEDNEQVLDAGIQGLGEITPVLREMRSTLRSLNSFTRKLDEDPLGTLRGGPKLKEFEQ</sequence>
<gene>
    <name evidence="3" type="ORF">J122_2140</name>
</gene>
<dbReference type="Proteomes" id="UP000070282">
    <property type="component" value="Unassembled WGS sequence"/>
</dbReference>
<dbReference type="PATRIC" id="fig|1306954.6.peg.4108"/>
<name>A0A137SBP2_9GAMM</name>
<dbReference type="EMBL" id="LOCO01000009">
    <property type="protein sequence ID" value="KXO09859.1"/>
    <property type="molecule type" value="Genomic_DNA"/>
</dbReference>
<organism evidence="3 4">
    <name type="scientific">Marinobacter excellens LAMA 842</name>
    <dbReference type="NCBI Taxonomy" id="1306954"/>
    <lineage>
        <taxon>Bacteria</taxon>
        <taxon>Pseudomonadati</taxon>
        <taxon>Pseudomonadota</taxon>
        <taxon>Gammaproteobacteria</taxon>
        <taxon>Pseudomonadales</taxon>
        <taxon>Marinobacteraceae</taxon>
        <taxon>Marinobacter</taxon>
    </lineage>
</organism>
<dbReference type="RefSeq" id="WP_061332214.1">
    <property type="nucleotide sequence ID" value="NZ_LOCO01000009.1"/>
</dbReference>
<dbReference type="PANTHER" id="PTHR36698:SF2">
    <property type="entry name" value="MCE_MLAD DOMAIN-CONTAINING PROTEIN"/>
    <property type="match status" value="1"/>
</dbReference>
<dbReference type="PANTHER" id="PTHR36698">
    <property type="entry name" value="BLL5892 PROTEIN"/>
    <property type="match status" value="1"/>
</dbReference>
<keyword evidence="1" id="KW-0812">Transmembrane</keyword>
<keyword evidence="1" id="KW-0472">Membrane</keyword>
<reference evidence="4" key="1">
    <citation type="submission" date="2015-12" db="EMBL/GenBank/DDBJ databases">
        <authorList>
            <person name="Lima A."/>
            <person name="Farahani Zayas N."/>
            <person name="Castro Da Silva M.A."/>
            <person name="Cabral A."/>
            <person name="Pessatti M.L."/>
        </authorList>
    </citation>
    <scope>NUCLEOTIDE SEQUENCE [LARGE SCALE GENOMIC DNA]</scope>
    <source>
        <strain evidence="4">LAMA 842</strain>
    </source>
</reference>
<feature type="transmembrane region" description="Helical" evidence="1">
    <location>
        <begin position="6"/>
        <end position="28"/>
    </location>
</feature>